<comment type="similarity">
    <text evidence="2">Belongs to the acetyltransferase family. ECO subfamily.</text>
</comment>
<dbReference type="SUPFAM" id="SSF55729">
    <property type="entry name" value="Acyl-CoA N-acyltransferases (Nat)"/>
    <property type="match status" value="1"/>
</dbReference>
<dbReference type="GO" id="GO:0007064">
    <property type="term" value="P:mitotic sister chromatid cohesion"/>
    <property type="evidence" value="ECO:0007669"/>
    <property type="project" value="TreeGrafter"/>
</dbReference>
<keyword evidence="9" id="KW-0012">Acyltransferase</keyword>
<dbReference type="GO" id="GO:0061733">
    <property type="term" value="F:protein-lysine-acetyltransferase activity"/>
    <property type="evidence" value="ECO:0007669"/>
    <property type="project" value="TreeGrafter"/>
</dbReference>
<keyword evidence="4" id="KW-0479">Metal-binding</keyword>
<feature type="region of interest" description="Disordered" evidence="10">
    <location>
        <begin position="139"/>
        <end position="174"/>
    </location>
</feature>
<reference evidence="13 14" key="1">
    <citation type="submission" date="2017-12" db="EMBL/GenBank/DDBJ databases">
        <title>Hemimetabolous genomes reveal molecular basis of termite eusociality.</title>
        <authorList>
            <person name="Harrison M.C."/>
            <person name="Jongepier E."/>
            <person name="Robertson H.M."/>
            <person name="Arning N."/>
            <person name="Bitard-Feildel T."/>
            <person name="Chao H."/>
            <person name="Childers C.P."/>
            <person name="Dinh H."/>
            <person name="Doddapaneni H."/>
            <person name="Dugan S."/>
            <person name="Gowin J."/>
            <person name="Greiner C."/>
            <person name="Han Y."/>
            <person name="Hu H."/>
            <person name="Hughes D.S.T."/>
            <person name="Huylmans A.-K."/>
            <person name="Kemena C."/>
            <person name="Kremer L.P.M."/>
            <person name="Lee S.L."/>
            <person name="Lopez-Ezquerra A."/>
            <person name="Mallet L."/>
            <person name="Monroy-Kuhn J.M."/>
            <person name="Moser A."/>
            <person name="Murali S.C."/>
            <person name="Muzny D.M."/>
            <person name="Otani S."/>
            <person name="Piulachs M.-D."/>
            <person name="Poelchau M."/>
            <person name="Qu J."/>
            <person name="Schaub F."/>
            <person name="Wada-Katsumata A."/>
            <person name="Worley K.C."/>
            <person name="Xie Q."/>
            <person name="Ylla G."/>
            <person name="Poulsen M."/>
            <person name="Gibbs R.A."/>
            <person name="Schal C."/>
            <person name="Richards S."/>
            <person name="Belles X."/>
            <person name="Korb J."/>
            <person name="Bornberg-Bauer E."/>
        </authorList>
    </citation>
    <scope>NUCLEOTIDE SEQUENCE [LARGE SCALE GENOMIC DNA]</scope>
    <source>
        <tissue evidence="13">Whole body</tissue>
    </source>
</reference>
<keyword evidence="8" id="KW-0131">Cell cycle</keyword>
<evidence type="ECO:0000313" key="14">
    <source>
        <dbReference type="Proteomes" id="UP000235965"/>
    </source>
</evidence>
<evidence type="ECO:0000256" key="8">
    <source>
        <dbReference type="ARBA" id="ARBA00023306"/>
    </source>
</evidence>
<dbReference type="InParanoid" id="A0A2J7PMI9"/>
<keyword evidence="5" id="KW-0863">Zinc-finger</keyword>
<dbReference type="Proteomes" id="UP000235965">
    <property type="component" value="Unassembled WGS sequence"/>
</dbReference>
<keyword evidence="6" id="KW-0862">Zinc</keyword>
<evidence type="ECO:0008006" key="15">
    <source>
        <dbReference type="Google" id="ProtNLM"/>
    </source>
</evidence>
<accession>A0A2J7PMI9</accession>
<feature type="domain" description="N-acetyltransferase ESCO acetyl-transferase" evidence="12">
    <location>
        <begin position="537"/>
        <end position="605"/>
    </location>
</feature>
<dbReference type="Gene3D" id="3.40.630.30">
    <property type="match status" value="1"/>
</dbReference>
<dbReference type="EMBL" id="NEVH01023984">
    <property type="protein sequence ID" value="PNF17554.1"/>
    <property type="molecule type" value="Genomic_DNA"/>
</dbReference>
<dbReference type="AlphaFoldDB" id="A0A2J7PMI9"/>
<dbReference type="Pfam" id="PF13880">
    <property type="entry name" value="Acetyltransf_13"/>
    <property type="match status" value="1"/>
</dbReference>
<dbReference type="InterPro" id="IPR028005">
    <property type="entry name" value="AcTrfase_ESCO_Znf_dom"/>
</dbReference>
<dbReference type="GO" id="GO:0008270">
    <property type="term" value="F:zinc ion binding"/>
    <property type="evidence" value="ECO:0007669"/>
    <property type="project" value="UniProtKB-KW"/>
</dbReference>
<dbReference type="PANTHER" id="PTHR45884">
    <property type="entry name" value="N-ACETYLTRANSFERASE ECO"/>
    <property type="match status" value="1"/>
</dbReference>
<evidence type="ECO:0000256" key="9">
    <source>
        <dbReference type="ARBA" id="ARBA00023315"/>
    </source>
</evidence>
<keyword evidence="3" id="KW-0808">Transferase</keyword>
<evidence type="ECO:0000256" key="5">
    <source>
        <dbReference type="ARBA" id="ARBA00022771"/>
    </source>
</evidence>
<evidence type="ECO:0000256" key="7">
    <source>
        <dbReference type="ARBA" id="ARBA00023242"/>
    </source>
</evidence>
<dbReference type="PANTHER" id="PTHR45884:SF2">
    <property type="entry name" value="N-ACETYLTRANSFERASE ECO"/>
    <property type="match status" value="1"/>
</dbReference>
<dbReference type="STRING" id="105785.A0A2J7PMI9"/>
<feature type="non-terminal residue" evidence="13">
    <location>
        <position position="1"/>
    </location>
</feature>
<dbReference type="GO" id="GO:0005634">
    <property type="term" value="C:nucleus"/>
    <property type="evidence" value="ECO:0007669"/>
    <property type="project" value="UniProtKB-SubCell"/>
</dbReference>
<comment type="caution">
    <text evidence="13">The sequence shown here is derived from an EMBL/GenBank/DDBJ whole genome shotgun (WGS) entry which is preliminary data.</text>
</comment>
<dbReference type="InterPro" id="IPR016181">
    <property type="entry name" value="Acyl_CoA_acyltransferase"/>
</dbReference>
<name>A0A2J7PMI9_9NEOP</name>
<proteinExistence type="inferred from homology"/>
<dbReference type="OrthoDB" id="428854at2759"/>
<evidence type="ECO:0000256" key="6">
    <source>
        <dbReference type="ARBA" id="ARBA00022833"/>
    </source>
</evidence>
<keyword evidence="14" id="KW-1185">Reference proteome</keyword>
<evidence type="ECO:0000256" key="10">
    <source>
        <dbReference type="SAM" id="MobiDB-lite"/>
    </source>
</evidence>
<keyword evidence="7" id="KW-0539">Nucleus</keyword>
<gene>
    <name evidence="13" type="ORF">B7P43_G15557</name>
</gene>
<evidence type="ECO:0000256" key="1">
    <source>
        <dbReference type="ARBA" id="ARBA00004123"/>
    </source>
</evidence>
<dbReference type="GO" id="GO:0000785">
    <property type="term" value="C:chromatin"/>
    <property type="evidence" value="ECO:0007669"/>
    <property type="project" value="TreeGrafter"/>
</dbReference>
<evidence type="ECO:0000313" key="13">
    <source>
        <dbReference type="EMBL" id="PNF17554.1"/>
    </source>
</evidence>
<evidence type="ECO:0000256" key="2">
    <source>
        <dbReference type="ARBA" id="ARBA00005816"/>
    </source>
</evidence>
<dbReference type="InterPro" id="IPR028009">
    <property type="entry name" value="ESCO_Acetyltransf_dom"/>
</dbReference>
<protein>
    <recommendedName>
        <fullName evidence="15">N-acetyltransferase ESCO2</fullName>
    </recommendedName>
</protein>
<evidence type="ECO:0000259" key="11">
    <source>
        <dbReference type="Pfam" id="PF13878"/>
    </source>
</evidence>
<comment type="subcellular location">
    <subcellularLocation>
        <location evidence="1">Nucleus</location>
    </subcellularLocation>
</comment>
<dbReference type="Pfam" id="PF13878">
    <property type="entry name" value="zf-C2H2_3"/>
    <property type="match status" value="1"/>
</dbReference>
<evidence type="ECO:0000259" key="12">
    <source>
        <dbReference type="Pfam" id="PF13880"/>
    </source>
</evidence>
<evidence type="ECO:0000256" key="4">
    <source>
        <dbReference type="ARBA" id="ARBA00022723"/>
    </source>
</evidence>
<organism evidence="13 14">
    <name type="scientific">Cryptotermes secundus</name>
    <dbReference type="NCBI Taxonomy" id="105785"/>
    <lineage>
        <taxon>Eukaryota</taxon>
        <taxon>Metazoa</taxon>
        <taxon>Ecdysozoa</taxon>
        <taxon>Arthropoda</taxon>
        <taxon>Hexapoda</taxon>
        <taxon>Insecta</taxon>
        <taxon>Pterygota</taxon>
        <taxon>Neoptera</taxon>
        <taxon>Polyneoptera</taxon>
        <taxon>Dictyoptera</taxon>
        <taxon>Blattodea</taxon>
        <taxon>Blattoidea</taxon>
        <taxon>Termitoidae</taxon>
        <taxon>Kalotermitidae</taxon>
        <taxon>Cryptotermitinae</taxon>
        <taxon>Cryptotermes</taxon>
    </lineage>
</organism>
<feature type="region of interest" description="Disordered" evidence="10">
    <location>
        <begin position="291"/>
        <end position="310"/>
    </location>
</feature>
<evidence type="ECO:0000256" key="3">
    <source>
        <dbReference type="ARBA" id="ARBA00022679"/>
    </source>
</evidence>
<sequence length="606" mass="68210">DVCKLSSLPTSFFYHTTRARAALFTEPFFKSKNTVSSVLNSKKCKRSVSAETHSRICFSLSRSRNKVVKRYKHGEINAGVHHGIKKYRKKLLYKYPVDSAQPKIRPEDRIDSYLNKFEESNKGTKNSDKGRDAHFIPSHSIQAHPADNSLKSSGVPLASDRMEPIPPSSPVLDPSKKFFKTQRTLKINSNATVTVDKNIKLKVSNGKFFLSKPNAKSRSCKFPKKDLLESCQNRKEFAENSIAEVVQERVHDNVEILLKNLEEISEKDTLPAVRDIPSPDHHISSITASASSLAIDDGPQPKEPRTSQTFSCPSYGNAFEAGVEDNSENLQENQTKFLFVNTQEDDKPSAEGGDGNKYFPIFTKSPSNRKIADVTNVKRVRANKRPWRSIGDNQYIIDAGQKKFGATQCKECCIVYQIGDPDDEMSHQKYHNSGHDLKYTPCKQERVVAYYGTERVILIKPSDSKPWLNKMKNVLNVVDKELGYVDAELGNLSNSQIYLYVTDKQVIGCVVAHPIKFAYKMLNSVIEGCDCCSEESYPAKCGVSRVWVAKNYRRKKIASKMMDCMRSSFLHGYVLGVDEFAFSAPTLAGKAFAEKYTGTENYLVYT</sequence>
<feature type="domain" description="N-acetyltransferase ESCO zinc-finger" evidence="11">
    <location>
        <begin position="394"/>
        <end position="432"/>
    </location>
</feature>